<dbReference type="PANTHER" id="PTHR47505:SF1">
    <property type="entry name" value="DNA UTILIZATION PROTEIN YHGH"/>
    <property type="match status" value="1"/>
</dbReference>
<dbReference type="EMBL" id="DTHV01000099">
    <property type="protein sequence ID" value="HGW60408.1"/>
    <property type="molecule type" value="Genomic_DNA"/>
</dbReference>
<reference evidence="1" key="1">
    <citation type="journal article" date="2020" name="mSystems">
        <title>Genome- and Community-Level Interaction Insights into Carbon Utilization and Element Cycling Functions of Hydrothermarchaeota in Hydrothermal Sediment.</title>
        <authorList>
            <person name="Zhou Z."/>
            <person name="Liu Y."/>
            <person name="Xu W."/>
            <person name="Pan J."/>
            <person name="Luo Z.H."/>
            <person name="Li M."/>
        </authorList>
    </citation>
    <scope>NUCLEOTIDE SEQUENCE [LARGE SCALE GENOMIC DNA]</scope>
    <source>
        <strain evidence="1">SpSt-794</strain>
    </source>
</reference>
<organism evidence="1">
    <name type="scientific">Caldisericum exile</name>
    <dbReference type="NCBI Taxonomy" id="693075"/>
    <lineage>
        <taxon>Bacteria</taxon>
        <taxon>Pseudomonadati</taxon>
        <taxon>Caldisericota/Cryosericota group</taxon>
        <taxon>Caldisericota</taxon>
        <taxon>Caldisericia</taxon>
        <taxon>Caldisericales</taxon>
        <taxon>Caldisericaceae</taxon>
        <taxon>Caldisericum</taxon>
    </lineage>
</organism>
<gene>
    <name evidence="1" type="ORF">ENV82_03130</name>
</gene>
<sequence length="148" mass="17009">MEELIKKFKFNNYKVLASTFAKMLKDFTEQHNITFGAISYVPMNKKEFRERGYNQSQLLANALSSITGKPVINSIFKIKETKRQTHLSREERKENVKGAFVVKEKLDLDLLVLDDVYTTGSTAKEVVKAFRKVNSKKINFIALAQNIT</sequence>
<proteinExistence type="predicted"/>
<accession>A0A7C4TVX1</accession>
<dbReference type="Gene3D" id="3.40.50.2020">
    <property type="match status" value="1"/>
</dbReference>
<comment type="caution">
    <text evidence="1">The sequence shown here is derived from an EMBL/GenBank/DDBJ whole genome shotgun (WGS) entry which is preliminary data.</text>
</comment>
<dbReference type="AlphaFoldDB" id="A0A7C4TVX1"/>
<dbReference type="PANTHER" id="PTHR47505">
    <property type="entry name" value="DNA UTILIZATION PROTEIN YHGH"/>
    <property type="match status" value="1"/>
</dbReference>
<evidence type="ECO:0000313" key="1">
    <source>
        <dbReference type="EMBL" id="HGW60408.1"/>
    </source>
</evidence>
<dbReference type="InterPro" id="IPR051910">
    <property type="entry name" value="ComF/GntX_DNA_util-trans"/>
</dbReference>
<protein>
    <submittedName>
        <fullName evidence="1">ComF family protein</fullName>
    </submittedName>
</protein>
<dbReference type="InterPro" id="IPR029057">
    <property type="entry name" value="PRTase-like"/>
</dbReference>
<dbReference type="SUPFAM" id="SSF53271">
    <property type="entry name" value="PRTase-like"/>
    <property type="match status" value="1"/>
</dbReference>
<name>A0A7C4TVX1_9BACT</name>